<evidence type="ECO:0000256" key="1">
    <source>
        <dbReference type="SAM" id="MobiDB-lite"/>
    </source>
</evidence>
<evidence type="ECO:0000313" key="4">
    <source>
        <dbReference type="Proteomes" id="UP001549184"/>
    </source>
</evidence>
<feature type="compositionally biased region" description="Basic and acidic residues" evidence="1">
    <location>
        <begin position="494"/>
        <end position="507"/>
    </location>
</feature>
<organism evidence="3 4">
    <name type="scientific">Dyella japonica</name>
    <dbReference type="NCBI Taxonomy" id="231455"/>
    <lineage>
        <taxon>Bacteria</taxon>
        <taxon>Pseudomonadati</taxon>
        <taxon>Pseudomonadota</taxon>
        <taxon>Gammaproteobacteria</taxon>
        <taxon>Lysobacterales</taxon>
        <taxon>Rhodanobacteraceae</taxon>
        <taxon>Dyella</taxon>
    </lineage>
</organism>
<feature type="region of interest" description="Disordered" evidence="1">
    <location>
        <begin position="487"/>
        <end position="507"/>
    </location>
</feature>
<proteinExistence type="predicted"/>
<keyword evidence="2" id="KW-0472">Membrane</keyword>
<keyword evidence="4" id="KW-1185">Reference proteome</keyword>
<evidence type="ECO:0000313" key="3">
    <source>
        <dbReference type="EMBL" id="MET3654895.1"/>
    </source>
</evidence>
<feature type="transmembrane region" description="Helical" evidence="2">
    <location>
        <begin position="89"/>
        <end position="107"/>
    </location>
</feature>
<comment type="caution">
    <text evidence="3">The sequence shown here is derived from an EMBL/GenBank/DDBJ whole genome shotgun (WGS) entry which is preliminary data.</text>
</comment>
<feature type="region of interest" description="Disordered" evidence="1">
    <location>
        <begin position="261"/>
        <end position="284"/>
    </location>
</feature>
<dbReference type="CDD" id="cd20746">
    <property type="entry name" value="FIX_Ntox15_NUC_DUF4112_RhsA-like"/>
    <property type="match status" value="1"/>
</dbReference>
<dbReference type="RefSeq" id="WP_354016207.1">
    <property type="nucleotide sequence ID" value="NZ_JBEPMU010000016.1"/>
</dbReference>
<keyword evidence="2" id="KW-0812">Transmembrane</keyword>
<sequence length="507" mass="55621">MNAVAEDTTPAPGGMSWAGFKAMAVESGQWIWGTAQGAFNTKATVSQIIVDAIIGMVPLLGDATAVRDLIAVSIGLIDEPKKRDDKWEWVLLVVLLLALIPVLGGVAKGVGRLIVDAARTSAKTEKLAKDIVEVLNRIGHGNAEQWLLKLRFADYQAKIADALNRFTGAMIDGITAIRKRISMPPSMANRLDRLKSGMAWLKGEGAKRIPDAIKELDQKLREIQAYIRSGGETTSRVARYEVAAGEKAHTYTDERRLLEDGPLPKRSVRGGWEQNPADASDPKAWASYYTPKPEEGYPNLAQINEHTVDDEGRIKAIAANSGRMTNRRLAKNEMISRAFGPEGTTRGVPVGPTWPDGRWWWVGDPPANAEIWRVNGAILDEWNRNGYIVIGQIVSDEGPKVVTGTIAEQTGKELADQYFQGGASQAYFEVNEASAKKLREIGNEVMRTEKPQSWIDPVSGISFEVKPTGWENVNGVYGYSKIAGEGRVQTQKLQPREQSGKVPERNP</sequence>
<gene>
    <name evidence="3" type="ORF">ABIC75_004644</name>
</gene>
<dbReference type="Proteomes" id="UP001549184">
    <property type="component" value="Unassembled WGS sequence"/>
</dbReference>
<dbReference type="EMBL" id="JBEPMU010000016">
    <property type="protein sequence ID" value="MET3654895.1"/>
    <property type="molecule type" value="Genomic_DNA"/>
</dbReference>
<evidence type="ECO:0000256" key="2">
    <source>
        <dbReference type="SAM" id="Phobius"/>
    </source>
</evidence>
<name>A0ABV2K2R3_9GAMM</name>
<accession>A0ABV2K2R3</accession>
<keyword evidence="2" id="KW-1133">Transmembrane helix</keyword>
<protein>
    <submittedName>
        <fullName evidence="3">Uncharacterized protein</fullName>
    </submittedName>
</protein>
<dbReference type="InterPro" id="IPR049802">
    <property type="entry name" value="RhsC-like_FIX"/>
</dbReference>
<reference evidence="3 4" key="1">
    <citation type="submission" date="2024-06" db="EMBL/GenBank/DDBJ databases">
        <title>Sorghum-associated microbial communities from plants grown in Nebraska, USA.</title>
        <authorList>
            <person name="Schachtman D."/>
        </authorList>
    </citation>
    <scope>NUCLEOTIDE SEQUENCE [LARGE SCALE GENOMIC DNA]</scope>
    <source>
        <strain evidence="3 4">1073</strain>
    </source>
</reference>